<sequence>MNFQPIQSIQMLWPSQLTSGVSGEKSSSEQPTMFSDIFNSLINNVQETDAVKNEKQYLLATGQLDNPTEWSIAAYKYQVATSLLVQVRDRALDAYSELSRMSI</sequence>
<keyword evidence="4" id="KW-0282">Flagellum</keyword>
<reference evidence="4" key="1">
    <citation type="submission" date="2020-10" db="EMBL/GenBank/DDBJ databases">
        <authorList>
            <person name="Gilroy R."/>
        </authorList>
    </citation>
    <scope>NUCLEOTIDE SEQUENCE</scope>
    <source>
        <strain evidence="4">ChiSxjej1B13-7958</strain>
    </source>
</reference>
<dbReference type="AlphaFoldDB" id="A0A9D1ANH2"/>
<comment type="caution">
    <text evidence="4">The sequence shown here is derived from an EMBL/GenBank/DDBJ whole genome shotgun (WGS) entry which is preliminary data.</text>
</comment>
<reference evidence="4" key="2">
    <citation type="journal article" date="2021" name="PeerJ">
        <title>Extensive microbial diversity within the chicken gut microbiome revealed by metagenomics and culture.</title>
        <authorList>
            <person name="Gilroy R."/>
            <person name="Ravi A."/>
            <person name="Getino M."/>
            <person name="Pursley I."/>
            <person name="Horton D.L."/>
            <person name="Alikhan N.F."/>
            <person name="Baker D."/>
            <person name="Gharbi K."/>
            <person name="Hall N."/>
            <person name="Watson M."/>
            <person name="Adriaenssens E.M."/>
            <person name="Foster-Nyarko E."/>
            <person name="Jarju S."/>
            <person name="Secka A."/>
            <person name="Antonio M."/>
            <person name="Oren A."/>
            <person name="Chaudhuri R.R."/>
            <person name="La Ragione R."/>
            <person name="Hildebrand F."/>
            <person name="Pallen M.J."/>
        </authorList>
    </citation>
    <scope>NUCLEOTIDE SEQUENCE</scope>
    <source>
        <strain evidence="4">ChiSxjej1B13-7958</strain>
    </source>
</reference>
<dbReference type="Proteomes" id="UP000824242">
    <property type="component" value="Unassembled WGS sequence"/>
</dbReference>
<evidence type="ECO:0000313" key="4">
    <source>
        <dbReference type="EMBL" id="HIR47448.1"/>
    </source>
</evidence>
<dbReference type="GO" id="GO:0071973">
    <property type="term" value="P:bacterial-type flagellum-dependent cell motility"/>
    <property type="evidence" value="ECO:0007669"/>
    <property type="project" value="InterPro"/>
</dbReference>
<dbReference type="EMBL" id="DVGZ01000076">
    <property type="protein sequence ID" value="HIR47448.1"/>
    <property type="molecule type" value="Genomic_DNA"/>
</dbReference>
<dbReference type="PANTHER" id="PTHR34653">
    <property type="match status" value="1"/>
</dbReference>
<dbReference type="Pfam" id="PF02049">
    <property type="entry name" value="FliE"/>
    <property type="match status" value="1"/>
</dbReference>
<organism evidence="4 5">
    <name type="scientific">Candidatus Caccousia avicola</name>
    <dbReference type="NCBI Taxonomy" id="2840721"/>
    <lineage>
        <taxon>Bacteria</taxon>
        <taxon>Bacillati</taxon>
        <taxon>Bacillota</taxon>
        <taxon>Clostridia</taxon>
        <taxon>Eubacteriales</taxon>
        <taxon>Oscillospiraceae</taxon>
        <taxon>Oscillospiraceae incertae sedis</taxon>
        <taxon>Candidatus Caccousia</taxon>
    </lineage>
</organism>
<dbReference type="PANTHER" id="PTHR34653:SF1">
    <property type="entry name" value="FLAGELLAR HOOK-BASAL BODY COMPLEX PROTEIN FLIE"/>
    <property type="match status" value="1"/>
</dbReference>
<accession>A0A9D1ANH2</accession>
<dbReference type="InterPro" id="IPR001624">
    <property type="entry name" value="FliE"/>
</dbReference>
<comment type="subcellular location">
    <subcellularLocation>
        <location evidence="1">Bacterial flagellum basal body</location>
    </subcellularLocation>
</comment>
<keyword evidence="4" id="KW-0966">Cell projection</keyword>
<evidence type="ECO:0000256" key="3">
    <source>
        <dbReference type="ARBA" id="ARBA00023143"/>
    </source>
</evidence>
<evidence type="ECO:0000313" key="5">
    <source>
        <dbReference type="Proteomes" id="UP000824242"/>
    </source>
</evidence>
<proteinExistence type="inferred from homology"/>
<dbReference type="GO" id="GO:0005198">
    <property type="term" value="F:structural molecule activity"/>
    <property type="evidence" value="ECO:0007669"/>
    <property type="project" value="InterPro"/>
</dbReference>
<name>A0A9D1ANH2_9FIRM</name>
<evidence type="ECO:0000256" key="2">
    <source>
        <dbReference type="ARBA" id="ARBA00009272"/>
    </source>
</evidence>
<keyword evidence="3" id="KW-0975">Bacterial flagellum</keyword>
<protein>
    <submittedName>
        <fullName evidence="4">Flagellar hook-basal body complex protein FliE</fullName>
    </submittedName>
</protein>
<comment type="similarity">
    <text evidence="2">Belongs to the FliE family.</text>
</comment>
<evidence type="ECO:0000256" key="1">
    <source>
        <dbReference type="ARBA" id="ARBA00004117"/>
    </source>
</evidence>
<dbReference type="GO" id="GO:0009425">
    <property type="term" value="C:bacterial-type flagellum basal body"/>
    <property type="evidence" value="ECO:0007669"/>
    <property type="project" value="UniProtKB-SubCell"/>
</dbReference>
<gene>
    <name evidence="4" type="ORF">IAB89_07290</name>
</gene>
<keyword evidence="4" id="KW-0969">Cilium</keyword>
<dbReference type="GO" id="GO:0003774">
    <property type="term" value="F:cytoskeletal motor activity"/>
    <property type="evidence" value="ECO:0007669"/>
    <property type="project" value="InterPro"/>
</dbReference>